<dbReference type="InterPro" id="IPR011009">
    <property type="entry name" value="Kinase-like_dom_sf"/>
</dbReference>
<organism evidence="2 3">
    <name type="scientific">Jiangella alba</name>
    <dbReference type="NCBI Taxonomy" id="561176"/>
    <lineage>
        <taxon>Bacteria</taxon>
        <taxon>Bacillati</taxon>
        <taxon>Actinomycetota</taxon>
        <taxon>Actinomycetes</taxon>
        <taxon>Jiangellales</taxon>
        <taxon>Jiangellaceae</taxon>
        <taxon>Jiangella</taxon>
    </lineage>
</organism>
<dbReference type="GO" id="GO:0016301">
    <property type="term" value="F:kinase activity"/>
    <property type="evidence" value="ECO:0007669"/>
    <property type="project" value="UniProtKB-KW"/>
</dbReference>
<keyword evidence="3" id="KW-1185">Reference proteome</keyword>
<sequence length="318" mass="33517">MDAAAIAGRFGLGARATLSDGPVARGKQGAVWRLTTADGRWAVKVPFRHEDEAALAPAAAFQEAAAASGVPAPRIRRTAEGALFAVVDGVRLRVYEWVDLGAPDPLLDPELAGAAVAAIHRVPGAEPAAPFTDPDRWYLDPVGAERWDALITELDGAGAPFAADLAALRDELVALEAWLAPPAAPRTCHRDLMADNLLPAAGGGVCVIDWENSGPADPAQELAVVLFEYARTDPGRARALVAAYEDAGGPARLTGRGDFSMLIAQLGHITELAATDWLRPNDRSPGRAEAEAWIRETLDDPHSRDRLDGLLASLTRGG</sequence>
<dbReference type="Gene3D" id="3.90.1200.10">
    <property type="match status" value="1"/>
</dbReference>
<dbReference type="STRING" id="561176.SAMN04488561_1651"/>
<evidence type="ECO:0000313" key="2">
    <source>
        <dbReference type="EMBL" id="SEE53694.1"/>
    </source>
</evidence>
<dbReference type="Proteomes" id="UP000181980">
    <property type="component" value="Unassembled WGS sequence"/>
</dbReference>
<dbReference type="RefSeq" id="WP_069110982.1">
    <property type="nucleotide sequence ID" value="NZ_FNUC01000003.1"/>
</dbReference>
<protein>
    <submittedName>
        <fullName evidence="2">Ser/Thr protein kinase RdoA involved in Cpx stress response, MazF antagonist</fullName>
    </submittedName>
</protein>
<dbReference type="AlphaFoldDB" id="A0A1H5JMN7"/>
<dbReference type="Gene3D" id="3.30.200.20">
    <property type="entry name" value="Phosphorylase Kinase, domain 1"/>
    <property type="match status" value="1"/>
</dbReference>
<keyword evidence="2" id="KW-0418">Kinase</keyword>
<reference evidence="3" key="1">
    <citation type="submission" date="2016-10" db="EMBL/GenBank/DDBJ databases">
        <authorList>
            <person name="Varghese N."/>
            <person name="Submissions S."/>
        </authorList>
    </citation>
    <scope>NUCLEOTIDE SEQUENCE [LARGE SCALE GENOMIC DNA]</scope>
    <source>
        <strain evidence="3">DSM 45237</strain>
    </source>
</reference>
<proteinExistence type="predicted"/>
<dbReference type="OrthoDB" id="30633at2"/>
<feature type="domain" description="Aminoglycoside phosphotransferase" evidence="1">
    <location>
        <begin position="24"/>
        <end position="252"/>
    </location>
</feature>
<gene>
    <name evidence="2" type="ORF">SAMN04488561_1651</name>
</gene>
<accession>A0A1H5JMN7</accession>
<dbReference type="InterPro" id="IPR002575">
    <property type="entry name" value="Aminoglycoside_PTrfase"/>
</dbReference>
<evidence type="ECO:0000313" key="3">
    <source>
        <dbReference type="Proteomes" id="UP000181980"/>
    </source>
</evidence>
<keyword evidence="2" id="KW-0808">Transferase</keyword>
<name>A0A1H5JMN7_9ACTN</name>
<dbReference type="EMBL" id="FNUC01000003">
    <property type="protein sequence ID" value="SEE53694.1"/>
    <property type="molecule type" value="Genomic_DNA"/>
</dbReference>
<evidence type="ECO:0000259" key="1">
    <source>
        <dbReference type="Pfam" id="PF01636"/>
    </source>
</evidence>
<dbReference type="SUPFAM" id="SSF56112">
    <property type="entry name" value="Protein kinase-like (PK-like)"/>
    <property type="match status" value="1"/>
</dbReference>
<dbReference type="Pfam" id="PF01636">
    <property type="entry name" value="APH"/>
    <property type="match status" value="1"/>
</dbReference>